<keyword evidence="7" id="KW-0479">Metal-binding</keyword>
<dbReference type="GO" id="GO:0005886">
    <property type="term" value="C:plasma membrane"/>
    <property type="evidence" value="ECO:0007669"/>
    <property type="project" value="UniProtKB-SubCell"/>
</dbReference>
<proteinExistence type="predicted"/>
<evidence type="ECO:0000256" key="1">
    <source>
        <dbReference type="ARBA" id="ARBA00004651"/>
    </source>
</evidence>
<comment type="cofactor">
    <cofactor evidence="7">
        <name>Mg(2+)</name>
        <dbReference type="ChEBI" id="CHEBI:18420"/>
    </cofactor>
</comment>
<dbReference type="OrthoDB" id="9783652at2"/>
<keyword evidence="2" id="KW-1003">Cell membrane</keyword>
<feature type="transmembrane region" description="Helical" evidence="8">
    <location>
        <begin position="50"/>
        <end position="71"/>
    </location>
</feature>
<feature type="transmembrane region" description="Helical" evidence="8">
    <location>
        <begin position="92"/>
        <end position="110"/>
    </location>
</feature>
<dbReference type="RefSeq" id="WP_119120378.1">
    <property type="nucleotide sequence ID" value="NZ_QXIT01000136.1"/>
</dbReference>
<feature type="transmembrane region" description="Helical" evidence="8">
    <location>
        <begin position="171"/>
        <end position="190"/>
    </location>
</feature>
<feature type="transmembrane region" description="Helical" evidence="8">
    <location>
        <begin position="197"/>
        <end position="217"/>
    </location>
</feature>
<gene>
    <name evidence="9" type="ORF">SMC5_08605</name>
</gene>
<evidence type="ECO:0000256" key="5">
    <source>
        <dbReference type="ARBA" id="ARBA00022989"/>
    </source>
</evidence>
<feature type="transmembrane region" description="Helical" evidence="8">
    <location>
        <begin position="299"/>
        <end position="320"/>
    </location>
</feature>
<dbReference type="GO" id="GO:0009103">
    <property type="term" value="P:lipopolysaccharide biosynthetic process"/>
    <property type="evidence" value="ECO:0007669"/>
    <property type="project" value="TreeGrafter"/>
</dbReference>
<keyword evidence="6 8" id="KW-0472">Membrane</keyword>
<dbReference type="EMBL" id="QXIU01000211">
    <property type="protein sequence ID" value="RIE08032.1"/>
    <property type="molecule type" value="Genomic_DNA"/>
</dbReference>
<keyword evidence="7" id="KW-0460">Magnesium</keyword>
<dbReference type="AlphaFoldDB" id="A0A398CYY4"/>
<dbReference type="GO" id="GO:0071555">
    <property type="term" value="P:cell wall organization"/>
    <property type="evidence" value="ECO:0007669"/>
    <property type="project" value="TreeGrafter"/>
</dbReference>
<feature type="binding site" evidence="7">
    <location>
        <position position="138"/>
    </location>
    <ligand>
        <name>Mg(2+)</name>
        <dbReference type="ChEBI" id="CHEBI:18420"/>
    </ligand>
</feature>
<evidence type="ECO:0000313" key="10">
    <source>
        <dbReference type="Proteomes" id="UP000266489"/>
    </source>
</evidence>
<evidence type="ECO:0000256" key="2">
    <source>
        <dbReference type="ARBA" id="ARBA00022475"/>
    </source>
</evidence>
<evidence type="ECO:0000256" key="7">
    <source>
        <dbReference type="PIRSR" id="PIRSR600715-1"/>
    </source>
</evidence>
<comment type="subcellular location">
    <subcellularLocation>
        <location evidence="1">Cell membrane</location>
        <topology evidence="1">Multi-pass membrane protein</topology>
    </subcellularLocation>
</comment>
<feature type="transmembrane region" description="Helical" evidence="8">
    <location>
        <begin position="116"/>
        <end position="139"/>
    </location>
</feature>
<dbReference type="Pfam" id="PF00953">
    <property type="entry name" value="Glycos_transf_4"/>
    <property type="match status" value="1"/>
</dbReference>
<organism evidence="9 10">
    <name type="scientific">Candidatus Cryosericum odellii</name>
    <dbReference type="NCBI Taxonomy" id="2290917"/>
    <lineage>
        <taxon>Bacteria</taxon>
        <taxon>Pseudomonadati</taxon>
        <taxon>Caldisericota/Cryosericota group</taxon>
        <taxon>Candidatus Cryosericota</taxon>
        <taxon>Candidatus Cryosericia</taxon>
        <taxon>Candidatus Cryosericales</taxon>
        <taxon>Candidatus Cryosericaceae</taxon>
        <taxon>Candidatus Cryosericum</taxon>
    </lineage>
</organism>
<evidence type="ECO:0000256" key="4">
    <source>
        <dbReference type="ARBA" id="ARBA00022692"/>
    </source>
</evidence>
<dbReference type="InterPro" id="IPR000715">
    <property type="entry name" value="Glycosyl_transferase_4"/>
</dbReference>
<dbReference type="PANTHER" id="PTHR22926">
    <property type="entry name" value="PHOSPHO-N-ACETYLMURAMOYL-PENTAPEPTIDE-TRANSFERASE"/>
    <property type="match status" value="1"/>
</dbReference>
<comment type="caution">
    <text evidence="9">The sequence shown here is derived from an EMBL/GenBank/DDBJ whole genome shotgun (WGS) entry which is preliminary data.</text>
</comment>
<keyword evidence="5 8" id="KW-1133">Transmembrane helix</keyword>
<feature type="transmembrane region" description="Helical" evidence="8">
    <location>
        <begin position="146"/>
        <end position="165"/>
    </location>
</feature>
<evidence type="ECO:0000256" key="6">
    <source>
        <dbReference type="ARBA" id="ARBA00023136"/>
    </source>
</evidence>
<dbReference type="CDD" id="cd06854">
    <property type="entry name" value="GT_WbpL_WbcO_like"/>
    <property type="match status" value="1"/>
</dbReference>
<name>A0A398CYY4_9BACT</name>
<dbReference type="GO" id="GO:0044038">
    <property type="term" value="P:cell wall macromolecule biosynthetic process"/>
    <property type="evidence" value="ECO:0007669"/>
    <property type="project" value="TreeGrafter"/>
</dbReference>
<dbReference type="Proteomes" id="UP000266489">
    <property type="component" value="Unassembled WGS sequence"/>
</dbReference>
<dbReference type="PANTHER" id="PTHR22926:SF3">
    <property type="entry name" value="UNDECAPRENYL-PHOSPHATE ALPHA-N-ACETYLGLUCOSAMINYL 1-PHOSPHATE TRANSFERASE"/>
    <property type="match status" value="1"/>
</dbReference>
<keyword evidence="3 9" id="KW-0808">Transferase</keyword>
<feature type="transmembrane region" description="Helical" evidence="8">
    <location>
        <begin position="223"/>
        <end position="248"/>
    </location>
</feature>
<feature type="binding site" evidence="7">
    <location>
        <position position="200"/>
    </location>
    <ligand>
        <name>Mg(2+)</name>
        <dbReference type="ChEBI" id="CHEBI:18420"/>
    </ligand>
</feature>
<keyword evidence="4 8" id="KW-0812">Transmembrane</keyword>
<evidence type="ECO:0000256" key="3">
    <source>
        <dbReference type="ARBA" id="ARBA00022679"/>
    </source>
</evidence>
<dbReference type="GO" id="GO:0046872">
    <property type="term" value="F:metal ion binding"/>
    <property type="evidence" value="ECO:0007669"/>
    <property type="project" value="UniProtKB-KW"/>
</dbReference>
<dbReference type="GO" id="GO:0016780">
    <property type="term" value="F:phosphotransferase activity, for other substituted phosphate groups"/>
    <property type="evidence" value="ECO:0007669"/>
    <property type="project" value="InterPro"/>
</dbReference>
<feature type="transmembrane region" description="Helical" evidence="8">
    <location>
        <begin position="269"/>
        <end position="293"/>
    </location>
</feature>
<protein>
    <submittedName>
        <fullName evidence="9">Glycosyltransferase family 4 protein</fullName>
    </submittedName>
</protein>
<accession>A0A398CYY4</accession>
<evidence type="ECO:0000256" key="8">
    <source>
        <dbReference type="SAM" id="Phobius"/>
    </source>
</evidence>
<evidence type="ECO:0000313" key="9">
    <source>
        <dbReference type="EMBL" id="RIE08032.1"/>
    </source>
</evidence>
<sequence>MILFAWAIGACLMTFGVGFLVATCGANVGLVDAPNGRSSHTEMTPRAGGLGISIAGVVAGVVCGLAVAAWLPMAGIGFLGLVDDRWHVESRLRLLVQCMLAGLSTLWLLRQTNLPVMIVVAAAIMFVLLLVGTTNIYNFMDGSNGMAGLMGVVVFGTLAVISLTFAKDVEIGRVALIIAAACCGFLPLNLWRKARVFMGDVCSTFLGFTASLLALRLWMEQPIWGLCALGAMTVFYVDAGLTLIARLRRHERLFEAHRMHAYQRLVNELGWAHPAVAVTYAGIQSAVSILVLVASRWGWGAVVGVLTGVVIVLSCLYWYVQKRAVRSV</sequence>
<reference evidence="9 10" key="1">
    <citation type="submission" date="2018-09" db="EMBL/GenBank/DDBJ databases">
        <title>Discovery and Ecogenomic Context for Candidatus Cryosericales, a Global Caldiserica Order Active in Thawing Permafrost.</title>
        <authorList>
            <person name="Martinez M.A."/>
            <person name="Woodcroft B.J."/>
            <person name="Ignacio Espinoza J.C."/>
            <person name="Zayed A."/>
            <person name="Singleton C.M."/>
            <person name="Boyd J."/>
            <person name="Li Y.-F."/>
            <person name="Purvine S."/>
            <person name="Maughan H."/>
            <person name="Hodgkins S.B."/>
            <person name="Anderson D."/>
            <person name="Sederholm M."/>
            <person name="Temperton B."/>
            <person name="Saleska S.R."/>
            <person name="Tyson G.W."/>
            <person name="Rich V.I."/>
        </authorList>
    </citation>
    <scope>NUCLEOTIDE SEQUENCE [LARGE SCALE GENOMIC DNA]</scope>
    <source>
        <strain evidence="9 10">SMC5</strain>
    </source>
</reference>